<organism evidence="3 4">
    <name type="scientific">Telmatocola sphagniphila</name>
    <dbReference type="NCBI Taxonomy" id="1123043"/>
    <lineage>
        <taxon>Bacteria</taxon>
        <taxon>Pseudomonadati</taxon>
        <taxon>Planctomycetota</taxon>
        <taxon>Planctomycetia</taxon>
        <taxon>Gemmatales</taxon>
        <taxon>Gemmataceae</taxon>
    </lineage>
</organism>
<evidence type="ECO:0000313" key="4">
    <source>
        <dbReference type="Proteomes" id="UP000676194"/>
    </source>
</evidence>
<feature type="compositionally biased region" description="Basic and acidic residues" evidence="1">
    <location>
        <begin position="8"/>
        <end position="22"/>
    </location>
</feature>
<evidence type="ECO:0000256" key="1">
    <source>
        <dbReference type="SAM" id="MobiDB-lite"/>
    </source>
</evidence>
<accession>A0A8E6ETY4</accession>
<dbReference type="InterPro" id="IPR050900">
    <property type="entry name" value="Transposase_IS3/IS150/IS904"/>
</dbReference>
<gene>
    <name evidence="3" type="ORF">KIH39_17810</name>
</gene>
<dbReference type="PANTHER" id="PTHR46889">
    <property type="entry name" value="TRANSPOSASE INSF FOR INSERTION SEQUENCE IS3B-RELATED"/>
    <property type="match status" value="1"/>
</dbReference>
<proteinExistence type="predicted"/>
<dbReference type="EMBL" id="CP074694">
    <property type="protein sequence ID" value="QVL30700.1"/>
    <property type="molecule type" value="Genomic_DNA"/>
</dbReference>
<name>A0A8E6ETY4_9BACT</name>
<reference evidence="3" key="1">
    <citation type="submission" date="2021-05" db="EMBL/GenBank/DDBJ databases">
        <title>Complete genome sequence of the cellulolytic planctomycete Telmatocola sphagniphila SP2T and characterization of the first cellulase from planctomycetes.</title>
        <authorList>
            <person name="Rakitin A.L."/>
            <person name="Beletsky A.V."/>
            <person name="Naumoff D.G."/>
            <person name="Kulichevskaya I.S."/>
            <person name="Mardanov A.V."/>
            <person name="Ravin N.V."/>
            <person name="Dedysh S.N."/>
        </authorList>
    </citation>
    <scope>NUCLEOTIDE SEQUENCE</scope>
    <source>
        <strain evidence="3">SP2T</strain>
    </source>
</reference>
<protein>
    <submittedName>
        <fullName evidence="3">IS3 family transposase</fullName>
    </submittedName>
</protein>
<feature type="domain" description="Integrase catalytic" evidence="2">
    <location>
        <begin position="2"/>
        <end position="54"/>
    </location>
</feature>
<dbReference type="InterPro" id="IPR001584">
    <property type="entry name" value="Integrase_cat-core"/>
</dbReference>
<sequence>MESFFASLKKESCHRVKSETQDEAKRSIFEYIEVFYNRIRRLSSLGYVSPDEYERAGKKA</sequence>
<dbReference type="PANTHER" id="PTHR46889:SF4">
    <property type="entry name" value="TRANSPOSASE INSO FOR INSERTION SEQUENCE ELEMENT IS911B-RELATED"/>
    <property type="match status" value="1"/>
</dbReference>
<feature type="region of interest" description="Disordered" evidence="1">
    <location>
        <begin position="1"/>
        <end position="22"/>
    </location>
</feature>
<dbReference type="Proteomes" id="UP000676194">
    <property type="component" value="Chromosome"/>
</dbReference>
<dbReference type="AlphaFoldDB" id="A0A8E6ETY4"/>
<dbReference type="Pfam" id="PF13333">
    <property type="entry name" value="rve_2"/>
    <property type="match status" value="1"/>
</dbReference>
<evidence type="ECO:0000313" key="3">
    <source>
        <dbReference type="EMBL" id="QVL30700.1"/>
    </source>
</evidence>
<dbReference type="GO" id="GO:0015074">
    <property type="term" value="P:DNA integration"/>
    <property type="evidence" value="ECO:0007669"/>
    <property type="project" value="InterPro"/>
</dbReference>
<keyword evidence="4" id="KW-1185">Reference proteome</keyword>
<evidence type="ECO:0000259" key="2">
    <source>
        <dbReference type="Pfam" id="PF13333"/>
    </source>
</evidence>
<dbReference type="KEGG" id="tsph:KIH39_17810"/>